<dbReference type="EMBL" id="UGKR01000003">
    <property type="protein sequence ID" value="STS93100.1"/>
    <property type="molecule type" value="Genomic_DNA"/>
</dbReference>
<dbReference type="InterPro" id="IPR000259">
    <property type="entry name" value="Adhesion_dom_fimbrial"/>
</dbReference>
<evidence type="ECO:0000259" key="3">
    <source>
        <dbReference type="Pfam" id="PF00419"/>
    </source>
</evidence>
<sequence length="179" mass="18100">MKTLQYLLGALLTLAAPLSFAADSTITISGYVRDNACAVAGESKDFTVDFQDNAAKQFYAVGATTPPVPFRIVLSPCGTSVTAVKVGFTGVADSVNTSLLKLDADASAAAGMGGGNSRSAAVPAAGQCAVVSHVLDHADAGPDQHSQLLRPSDGHSGARHRRACQCDSDIHAGISVSGG</sequence>
<feature type="domain" description="Fimbrial-type adhesion" evidence="3">
    <location>
        <begin position="26"/>
        <end position="113"/>
    </location>
</feature>
<dbReference type="AlphaFoldDB" id="A0A7H4MS00"/>
<organism evidence="4 5">
    <name type="scientific">Klebsiella variicola</name>
    <dbReference type="NCBI Taxonomy" id="244366"/>
    <lineage>
        <taxon>Bacteria</taxon>
        <taxon>Pseudomonadati</taxon>
        <taxon>Pseudomonadota</taxon>
        <taxon>Gammaproteobacteria</taxon>
        <taxon>Enterobacterales</taxon>
        <taxon>Enterobacteriaceae</taxon>
        <taxon>Klebsiella/Raoultella group</taxon>
        <taxon>Klebsiella</taxon>
        <taxon>Klebsiella pneumoniae complex</taxon>
    </lineage>
</organism>
<dbReference type="PANTHER" id="PTHR33420">
    <property type="entry name" value="FIMBRIAL SUBUNIT ELFA-RELATED"/>
    <property type="match status" value="1"/>
</dbReference>
<protein>
    <submittedName>
        <fullName evidence="4">Type 1 fimbrae adaptor subunit FimF</fullName>
    </submittedName>
</protein>
<feature type="region of interest" description="Disordered" evidence="1">
    <location>
        <begin position="140"/>
        <end position="161"/>
    </location>
</feature>
<feature type="chain" id="PRO_5028946116" evidence="2">
    <location>
        <begin position="22"/>
        <end position="179"/>
    </location>
</feature>
<name>A0A7H4MS00_KLEVA</name>
<dbReference type="GO" id="GO:0043709">
    <property type="term" value="P:cell adhesion involved in single-species biofilm formation"/>
    <property type="evidence" value="ECO:0007669"/>
    <property type="project" value="TreeGrafter"/>
</dbReference>
<dbReference type="SUPFAM" id="SSF49401">
    <property type="entry name" value="Bacterial adhesins"/>
    <property type="match status" value="1"/>
</dbReference>
<dbReference type="InterPro" id="IPR008966">
    <property type="entry name" value="Adhesion_dom_sf"/>
</dbReference>
<comment type="caution">
    <text evidence="4">The sequence shown here is derived from an EMBL/GenBank/DDBJ whole genome shotgun (WGS) entry which is preliminary data.</text>
</comment>
<dbReference type="InterPro" id="IPR050263">
    <property type="entry name" value="Bact_Fimbrial_Adh_Pro"/>
</dbReference>
<dbReference type="Proteomes" id="UP000254545">
    <property type="component" value="Unassembled WGS sequence"/>
</dbReference>
<dbReference type="Gene3D" id="2.60.40.1090">
    <property type="entry name" value="Fimbrial-type adhesion domain"/>
    <property type="match status" value="1"/>
</dbReference>
<evidence type="ECO:0000256" key="1">
    <source>
        <dbReference type="SAM" id="MobiDB-lite"/>
    </source>
</evidence>
<feature type="signal peptide" evidence="2">
    <location>
        <begin position="1"/>
        <end position="21"/>
    </location>
</feature>
<evidence type="ECO:0000256" key="2">
    <source>
        <dbReference type="SAM" id="SignalP"/>
    </source>
</evidence>
<proteinExistence type="predicted"/>
<gene>
    <name evidence="4" type="primary">fimF</name>
    <name evidence="4" type="ORF">NCTC9177_07068</name>
</gene>
<dbReference type="InterPro" id="IPR036937">
    <property type="entry name" value="Adhesion_dom_fimbrial_sf"/>
</dbReference>
<dbReference type="GO" id="GO:0009289">
    <property type="term" value="C:pilus"/>
    <property type="evidence" value="ECO:0007669"/>
    <property type="project" value="InterPro"/>
</dbReference>
<evidence type="ECO:0000313" key="4">
    <source>
        <dbReference type="EMBL" id="STS93100.1"/>
    </source>
</evidence>
<keyword evidence="2" id="KW-0732">Signal</keyword>
<dbReference type="PANTHER" id="PTHR33420:SF25">
    <property type="entry name" value="PROTEIN FIMF"/>
    <property type="match status" value="1"/>
</dbReference>
<accession>A0A7H4MS00</accession>
<reference evidence="4 5" key="1">
    <citation type="submission" date="2018-06" db="EMBL/GenBank/DDBJ databases">
        <authorList>
            <consortium name="Pathogen Informatics"/>
            <person name="Doyle S."/>
        </authorList>
    </citation>
    <scope>NUCLEOTIDE SEQUENCE [LARGE SCALE GENOMIC DNA]</scope>
    <source>
        <strain evidence="4 5">NCTC9177</strain>
    </source>
</reference>
<dbReference type="Pfam" id="PF00419">
    <property type="entry name" value="Fimbrial"/>
    <property type="match status" value="1"/>
</dbReference>
<evidence type="ECO:0000313" key="5">
    <source>
        <dbReference type="Proteomes" id="UP000254545"/>
    </source>
</evidence>